<comment type="caution">
    <text evidence="2">The sequence shown here is derived from an EMBL/GenBank/DDBJ whole genome shotgun (WGS) entry which is preliminary data.</text>
</comment>
<name>A0AAN9K977_CANGL</name>
<gene>
    <name evidence="2" type="ORF">VNO77_35661</name>
</gene>
<feature type="region of interest" description="Disordered" evidence="1">
    <location>
        <begin position="294"/>
        <end position="315"/>
    </location>
</feature>
<dbReference type="EMBL" id="JAYMYQ010000009">
    <property type="protein sequence ID" value="KAK7312088.1"/>
    <property type="molecule type" value="Genomic_DNA"/>
</dbReference>
<feature type="compositionally biased region" description="Basic residues" evidence="1">
    <location>
        <begin position="8"/>
        <end position="26"/>
    </location>
</feature>
<dbReference type="AlphaFoldDB" id="A0AAN9K977"/>
<protein>
    <recommendedName>
        <fullName evidence="4">DNA-directed RNA polymerase III subunit RPC4</fullName>
    </recommendedName>
</protein>
<evidence type="ECO:0008006" key="4">
    <source>
        <dbReference type="Google" id="ProtNLM"/>
    </source>
</evidence>
<feature type="compositionally biased region" description="Polar residues" evidence="1">
    <location>
        <begin position="297"/>
        <end position="315"/>
    </location>
</feature>
<dbReference type="PANTHER" id="PTHR13408:SF12">
    <property type="entry name" value="DNA-DIRECTED RNA POLYMERASE III SUBUNIT RPC4-RELATED"/>
    <property type="match status" value="1"/>
</dbReference>
<accession>A0AAN9K977</accession>
<dbReference type="InterPro" id="IPR007811">
    <property type="entry name" value="RPC4"/>
</dbReference>
<dbReference type="PANTHER" id="PTHR13408">
    <property type="entry name" value="DNA-DIRECTED RNA POLYMERASE III"/>
    <property type="match status" value="1"/>
</dbReference>
<sequence>MDPDKRSSSGRKVKFTPKAPPNRKPKPPATKTSEADGEQKEDSAQTQTLLRRWRVSLHNHRFPKLPSPYDSSGSICIKLNVNVVAMKTAMTQMMLQDIGPKLKEYMHCFLERFVVDVEVFEIKECCNVGRASVDVAFGPGGSSPSLRTYGISKGLDGGTSGGSASKYFTNEHIGLRSCSATTEDQTDTCMIDVTDDTTNASAQKIKREYKEPWDYQHSYYPTTLPLRKPYSGDPEILDEEEFGEAATSVDYDENTVNPAAELGLLEKSEQPRMLFFKLPNLPLVKQSVSNKGKEKIGTSTVSGEPTKSKGSSTLEELSKGGCMGKMLVYKSGAIKLKLGETLFDVSPGSNCVFAQDIVAMNTAQKHCCVLGEVNKRVVVTPDLDSIEL</sequence>
<keyword evidence="3" id="KW-1185">Reference proteome</keyword>
<organism evidence="2 3">
    <name type="scientific">Canavalia gladiata</name>
    <name type="common">Sword bean</name>
    <name type="synonym">Dolichos gladiatus</name>
    <dbReference type="NCBI Taxonomy" id="3824"/>
    <lineage>
        <taxon>Eukaryota</taxon>
        <taxon>Viridiplantae</taxon>
        <taxon>Streptophyta</taxon>
        <taxon>Embryophyta</taxon>
        <taxon>Tracheophyta</taxon>
        <taxon>Spermatophyta</taxon>
        <taxon>Magnoliopsida</taxon>
        <taxon>eudicotyledons</taxon>
        <taxon>Gunneridae</taxon>
        <taxon>Pentapetalae</taxon>
        <taxon>rosids</taxon>
        <taxon>fabids</taxon>
        <taxon>Fabales</taxon>
        <taxon>Fabaceae</taxon>
        <taxon>Papilionoideae</taxon>
        <taxon>50 kb inversion clade</taxon>
        <taxon>NPAAA clade</taxon>
        <taxon>indigoferoid/millettioid clade</taxon>
        <taxon>Phaseoleae</taxon>
        <taxon>Canavalia</taxon>
    </lineage>
</organism>
<evidence type="ECO:0000256" key="1">
    <source>
        <dbReference type="SAM" id="MobiDB-lite"/>
    </source>
</evidence>
<evidence type="ECO:0000313" key="3">
    <source>
        <dbReference type="Proteomes" id="UP001367508"/>
    </source>
</evidence>
<feature type="region of interest" description="Disordered" evidence="1">
    <location>
        <begin position="1"/>
        <end position="45"/>
    </location>
</feature>
<feature type="compositionally biased region" description="Basic and acidic residues" evidence="1">
    <location>
        <begin position="33"/>
        <end position="43"/>
    </location>
</feature>
<dbReference type="Pfam" id="PF05132">
    <property type="entry name" value="RNA_pol_Rpc4"/>
    <property type="match status" value="1"/>
</dbReference>
<dbReference type="GO" id="GO:0005666">
    <property type="term" value="C:RNA polymerase III complex"/>
    <property type="evidence" value="ECO:0007669"/>
    <property type="project" value="InterPro"/>
</dbReference>
<dbReference type="GO" id="GO:0003677">
    <property type="term" value="F:DNA binding"/>
    <property type="evidence" value="ECO:0007669"/>
    <property type="project" value="InterPro"/>
</dbReference>
<dbReference type="GO" id="GO:0042797">
    <property type="term" value="P:tRNA transcription by RNA polymerase III"/>
    <property type="evidence" value="ECO:0007669"/>
    <property type="project" value="TreeGrafter"/>
</dbReference>
<dbReference type="Proteomes" id="UP001367508">
    <property type="component" value="Unassembled WGS sequence"/>
</dbReference>
<reference evidence="2 3" key="1">
    <citation type="submission" date="2024-01" db="EMBL/GenBank/DDBJ databases">
        <title>The genomes of 5 underutilized Papilionoideae crops provide insights into root nodulation and disease resistanc.</title>
        <authorList>
            <person name="Jiang F."/>
        </authorList>
    </citation>
    <scope>NUCLEOTIDE SEQUENCE [LARGE SCALE GENOMIC DNA]</scope>
    <source>
        <strain evidence="2">LVBAO_FW01</strain>
        <tissue evidence="2">Leaves</tissue>
    </source>
</reference>
<evidence type="ECO:0000313" key="2">
    <source>
        <dbReference type="EMBL" id="KAK7312088.1"/>
    </source>
</evidence>
<proteinExistence type="predicted"/>